<dbReference type="Proteomes" id="UP000727490">
    <property type="component" value="Unassembled WGS sequence"/>
</dbReference>
<dbReference type="RefSeq" id="WP_219287986.1">
    <property type="nucleotide sequence ID" value="NZ_RPHB01000003.1"/>
</dbReference>
<feature type="binding site" evidence="6">
    <location>
        <begin position="109"/>
        <end position="112"/>
    </location>
    <ligand>
        <name>substrate</name>
    </ligand>
</feature>
<organism evidence="7 8">
    <name type="scientific">Arthrospiribacter ruber</name>
    <dbReference type="NCBI Taxonomy" id="2487934"/>
    <lineage>
        <taxon>Bacteria</taxon>
        <taxon>Pseudomonadati</taxon>
        <taxon>Bacteroidota</taxon>
        <taxon>Cytophagia</taxon>
        <taxon>Cytophagales</taxon>
        <taxon>Cyclobacteriaceae</taxon>
        <taxon>Arthrospiribacter</taxon>
    </lineage>
</organism>
<keyword evidence="4 6" id="KW-0418">Kinase</keyword>
<sequence>MFLAIDAGNSNIVFGFYDESAHSWIHEFRIETSKDFSLLKLEKEIRLFFLENNIKIDEIEHIGISSVVPEINNTLQKFCREYLEKEGFLISGSSYNKLKVSTARPNEIGTDLMCNVTAAFERFSDTCIIVDFGTALTFTAVDKKGKIMGVNIVPGLKTAIKALFSNTSKLPEVELKLPESALGRNTIHSIQAGILYGYTGLVKGMLETMQKEIGTPCRIIATGGLSTILTSLEGTFEIVDRNLTMEGIRLITLANLTSKKV</sequence>
<comment type="subunit">
    <text evidence="6">Homodimer.</text>
</comment>
<dbReference type="InterPro" id="IPR004619">
    <property type="entry name" value="Type_III_PanK"/>
</dbReference>
<keyword evidence="6" id="KW-0173">Coenzyme A biosynthesis</keyword>
<dbReference type="GO" id="GO:0004594">
    <property type="term" value="F:pantothenate kinase activity"/>
    <property type="evidence" value="ECO:0007669"/>
    <property type="project" value="UniProtKB-UniRule"/>
</dbReference>
<keyword evidence="5 6" id="KW-0067">ATP-binding</keyword>
<dbReference type="PANTHER" id="PTHR34265:SF1">
    <property type="entry name" value="TYPE III PANTOTHENATE KINASE"/>
    <property type="match status" value="1"/>
</dbReference>
<evidence type="ECO:0000256" key="3">
    <source>
        <dbReference type="ARBA" id="ARBA00022741"/>
    </source>
</evidence>
<evidence type="ECO:0000256" key="2">
    <source>
        <dbReference type="ARBA" id="ARBA00022679"/>
    </source>
</evidence>
<comment type="caution">
    <text evidence="7">The sequence shown here is derived from an EMBL/GenBank/DDBJ whole genome shotgun (WGS) entry which is preliminary data.</text>
</comment>
<evidence type="ECO:0000256" key="5">
    <source>
        <dbReference type="ARBA" id="ARBA00022840"/>
    </source>
</evidence>
<dbReference type="GO" id="GO:0015937">
    <property type="term" value="P:coenzyme A biosynthetic process"/>
    <property type="evidence" value="ECO:0007669"/>
    <property type="project" value="UniProtKB-UniRule"/>
</dbReference>
<keyword evidence="3 6" id="KW-0547">Nucleotide-binding</keyword>
<keyword evidence="6" id="KW-0963">Cytoplasm</keyword>
<dbReference type="EC" id="2.7.1.33" evidence="6"/>
<dbReference type="NCBIfam" id="NF009855">
    <property type="entry name" value="PRK13321.1"/>
    <property type="match status" value="1"/>
</dbReference>
<feature type="binding site" evidence="6">
    <location>
        <position position="131"/>
    </location>
    <ligand>
        <name>K(+)</name>
        <dbReference type="ChEBI" id="CHEBI:29103"/>
    </ligand>
</feature>
<keyword evidence="8" id="KW-1185">Reference proteome</keyword>
<feature type="active site" description="Proton acceptor" evidence="6">
    <location>
        <position position="111"/>
    </location>
</feature>
<evidence type="ECO:0000313" key="7">
    <source>
        <dbReference type="EMBL" id="MBW3467695.1"/>
    </source>
</evidence>
<gene>
    <name evidence="6" type="primary">coaX</name>
    <name evidence="7" type="ORF">EGN73_07680</name>
</gene>
<name>A0A951MDC2_9BACT</name>
<accession>A0A951MDC2</accession>
<dbReference type="GO" id="GO:0046872">
    <property type="term" value="F:metal ion binding"/>
    <property type="evidence" value="ECO:0007669"/>
    <property type="project" value="UniProtKB-KW"/>
</dbReference>
<keyword evidence="6" id="KW-0630">Potassium</keyword>
<dbReference type="EMBL" id="RPHB01000003">
    <property type="protein sequence ID" value="MBW3467695.1"/>
    <property type="molecule type" value="Genomic_DNA"/>
</dbReference>
<dbReference type="CDD" id="cd24015">
    <property type="entry name" value="ASKHA_NBD_PanK-III"/>
    <property type="match status" value="1"/>
</dbReference>
<dbReference type="HAMAP" id="MF_01274">
    <property type="entry name" value="Pantothen_kinase_3"/>
    <property type="match status" value="1"/>
</dbReference>
<evidence type="ECO:0000256" key="1">
    <source>
        <dbReference type="ARBA" id="ARBA00004496"/>
    </source>
</evidence>
<dbReference type="GO" id="GO:0005524">
    <property type="term" value="F:ATP binding"/>
    <property type="evidence" value="ECO:0007669"/>
    <property type="project" value="UniProtKB-UniRule"/>
</dbReference>
<reference evidence="7 8" key="1">
    <citation type="journal article" date="2020" name="Syst. Appl. Microbiol.">
        <title>Arthrospiribacter ruber gen. nov., sp. nov., a novel bacterium isolated from Arthrospira cultures.</title>
        <authorList>
            <person name="Waleron M."/>
            <person name="Misztak A."/>
            <person name="Waleron M.M."/>
            <person name="Furmaniak M."/>
            <person name="Mrozik A."/>
            <person name="Waleron K."/>
        </authorList>
    </citation>
    <scope>NUCLEOTIDE SEQUENCE [LARGE SCALE GENOMIC DNA]</scope>
    <source>
        <strain evidence="7 8">DPMB0001</strain>
    </source>
</reference>
<evidence type="ECO:0000256" key="6">
    <source>
        <dbReference type="HAMAP-Rule" id="MF_01274"/>
    </source>
</evidence>
<comment type="cofactor">
    <cofactor evidence="6">
        <name>NH4(+)</name>
        <dbReference type="ChEBI" id="CHEBI:28938"/>
    </cofactor>
    <cofactor evidence="6">
        <name>K(+)</name>
        <dbReference type="ChEBI" id="CHEBI:29103"/>
    </cofactor>
    <text evidence="6">A monovalent cation. Ammonium or potassium.</text>
</comment>
<feature type="binding site" evidence="6">
    <location>
        <begin position="6"/>
        <end position="13"/>
    </location>
    <ligand>
        <name>ATP</name>
        <dbReference type="ChEBI" id="CHEBI:30616"/>
    </ligand>
</feature>
<comment type="subcellular location">
    <subcellularLocation>
        <location evidence="1 6">Cytoplasm</location>
    </subcellularLocation>
</comment>
<evidence type="ECO:0000313" key="8">
    <source>
        <dbReference type="Proteomes" id="UP000727490"/>
    </source>
</evidence>
<dbReference type="Pfam" id="PF03309">
    <property type="entry name" value="Pan_kinase"/>
    <property type="match status" value="1"/>
</dbReference>
<dbReference type="AlphaFoldDB" id="A0A951MDC2"/>
<comment type="catalytic activity">
    <reaction evidence="6">
        <text>(R)-pantothenate + ATP = (R)-4'-phosphopantothenate + ADP + H(+)</text>
        <dbReference type="Rhea" id="RHEA:16373"/>
        <dbReference type="ChEBI" id="CHEBI:10986"/>
        <dbReference type="ChEBI" id="CHEBI:15378"/>
        <dbReference type="ChEBI" id="CHEBI:29032"/>
        <dbReference type="ChEBI" id="CHEBI:30616"/>
        <dbReference type="ChEBI" id="CHEBI:456216"/>
        <dbReference type="EC" id="2.7.1.33"/>
    </reaction>
</comment>
<evidence type="ECO:0000256" key="4">
    <source>
        <dbReference type="ARBA" id="ARBA00022777"/>
    </source>
</evidence>
<dbReference type="NCBIfam" id="TIGR00671">
    <property type="entry name" value="baf"/>
    <property type="match status" value="1"/>
</dbReference>
<protein>
    <recommendedName>
        <fullName evidence="6">Type III pantothenate kinase</fullName>
        <ecNumber evidence="6">2.7.1.33</ecNumber>
    </recommendedName>
    <alternativeName>
        <fullName evidence="6">PanK-III</fullName>
    </alternativeName>
    <alternativeName>
        <fullName evidence="6">Pantothenic acid kinase</fullName>
    </alternativeName>
</protein>
<comment type="caution">
    <text evidence="6">Lacks conserved residue(s) required for the propagation of feature annotation.</text>
</comment>
<dbReference type="PANTHER" id="PTHR34265">
    <property type="entry name" value="TYPE III PANTOTHENATE KINASE"/>
    <property type="match status" value="1"/>
</dbReference>
<feature type="binding site" evidence="6">
    <location>
        <position position="134"/>
    </location>
    <ligand>
        <name>ATP</name>
        <dbReference type="ChEBI" id="CHEBI:30616"/>
    </ligand>
</feature>
<proteinExistence type="inferred from homology"/>
<feature type="binding site" evidence="6">
    <location>
        <position position="186"/>
    </location>
    <ligand>
        <name>substrate</name>
    </ligand>
</feature>
<comment type="pathway">
    <text evidence="6">Cofactor biosynthesis; coenzyme A biosynthesis; CoA from (R)-pantothenate: step 1/5.</text>
</comment>
<keyword evidence="2 6" id="KW-0808">Transferase</keyword>
<keyword evidence="6" id="KW-0479">Metal-binding</keyword>
<comment type="similarity">
    <text evidence="6">Belongs to the type III pantothenate kinase family.</text>
</comment>
<dbReference type="GO" id="GO:0005737">
    <property type="term" value="C:cytoplasm"/>
    <property type="evidence" value="ECO:0007669"/>
    <property type="project" value="UniProtKB-SubCell"/>
</dbReference>
<comment type="function">
    <text evidence="6">Catalyzes the phosphorylation of pantothenate (Pan), the first step in CoA biosynthesis.</text>
</comment>